<feature type="region of interest" description="Disordered" evidence="1">
    <location>
        <begin position="133"/>
        <end position="169"/>
    </location>
</feature>
<name>A0A3Q7I0R6_SOLLC</name>
<feature type="domain" description="DUF4218" evidence="2">
    <location>
        <begin position="78"/>
        <end position="136"/>
    </location>
</feature>
<protein>
    <recommendedName>
        <fullName evidence="2">DUF4218 domain-containing protein</fullName>
    </recommendedName>
</protein>
<dbReference type="InterPro" id="IPR025452">
    <property type="entry name" value="DUF4218"/>
</dbReference>
<dbReference type="EnsemblPlants" id="Solyc09g031525.1.1">
    <property type="protein sequence ID" value="Solyc09g031525.1.1"/>
    <property type="gene ID" value="Solyc09g031525.1"/>
</dbReference>
<accession>A0A3Q7I0R6</accession>
<dbReference type="Pfam" id="PF13960">
    <property type="entry name" value="DUF4218"/>
    <property type="match status" value="1"/>
</dbReference>
<reference evidence="3" key="1">
    <citation type="journal article" date="2012" name="Nature">
        <title>The tomato genome sequence provides insights into fleshy fruit evolution.</title>
        <authorList>
            <consortium name="Tomato Genome Consortium"/>
        </authorList>
    </citation>
    <scope>NUCLEOTIDE SEQUENCE [LARGE SCALE GENOMIC DNA]</scope>
    <source>
        <strain evidence="3">cv. Heinz 1706</strain>
    </source>
</reference>
<organism evidence="3">
    <name type="scientific">Solanum lycopersicum</name>
    <name type="common">Tomato</name>
    <name type="synonym">Lycopersicon esculentum</name>
    <dbReference type="NCBI Taxonomy" id="4081"/>
    <lineage>
        <taxon>Eukaryota</taxon>
        <taxon>Viridiplantae</taxon>
        <taxon>Streptophyta</taxon>
        <taxon>Embryophyta</taxon>
        <taxon>Tracheophyta</taxon>
        <taxon>Spermatophyta</taxon>
        <taxon>Magnoliopsida</taxon>
        <taxon>eudicotyledons</taxon>
        <taxon>Gunneridae</taxon>
        <taxon>Pentapetalae</taxon>
        <taxon>asterids</taxon>
        <taxon>lamiids</taxon>
        <taxon>Solanales</taxon>
        <taxon>Solanaceae</taxon>
        <taxon>Solanoideae</taxon>
        <taxon>Solaneae</taxon>
        <taxon>Solanum</taxon>
        <taxon>Solanum subgen. Lycopersicon</taxon>
    </lineage>
</organism>
<reference evidence="3" key="2">
    <citation type="submission" date="2019-01" db="UniProtKB">
        <authorList>
            <consortium name="EnsemblPlants"/>
        </authorList>
    </citation>
    <scope>IDENTIFICATION</scope>
    <source>
        <strain evidence="3">cv. Heinz 1706</strain>
    </source>
</reference>
<evidence type="ECO:0000313" key="4">
    <source>
        <dbReference type="Proteomes" id="UP000004994"/>
    </source>
</evidence>
<dbReference type="PANTHER" id="PTHR48451">
    <property type="entry name" value="DUF4218 DOMAIN-CONTAINING PROTEIN"/>
    <property type="match status" value="1"/>
</dbReference>
<keyword evidence="4" id="KW-1185">Reference proteome</keyword>
<sequence>MHGGAETGELLDLVCLRIKKTEVIQSVNLVFLMDKSWIRMPRTTKEYLCLSSLSDKGMTMILDVLRDALEFAKIPDSCYEAKKTINKLLGHFKSLIGNKSQAEGCIAEGQKIKENLNLSSRYFEDIESRVNRPKRVNDETNHNEVPESEFRQHIKRSSRGRKPSIMNPDIEDTISDDIKFLAQVPAPYA</sequence>
<feature type="compositionally biased region" description="Basic residues" evidence="1">
    <location>
        <begin position="153"/>
        <end position="162"/>
    </location>
</feature>
<dbReference type="InParanoid" id="A0A3Q7I0R6"/>
<proteinExistence type="predicted"/>
<evidence type="ECO:0000256" key="1">
    <source>
        <dbReference type="SAM" id="MobiDB-lite"/>
    </source>
</evidence>
<dbReference type="PANTHER" id="PTHR48451:SF1">
    <property type="entry name" value="DUF4218 DOMAIN-CONTAINING PROTEIN"/>
    <property type="match status" value="1"/>
</dbReference>
<feature type="compositionally biased region" description="Basic and acidic residues" evidence="1">
    <location>
        <begin position="133"/>
        <end position="152"/>
    </location>
</feature>
<dbReference type="Gramene" id="Solyc09g031525.1.1">
    <property type="protein sequence ID" value="Solyc09g031525.1.1"/>
    <property type="gene ID" value="Solyc09g031525.1"/>
</dbReference>
<evidence type="ECO:0000259" key="2">
    <source>
        <dbReference type="Pfam" id="PF13960"/>
    </source>
</evidence>
<evidence type="ECO:0000313" key="3">
    <source>
        <dbReference type="EnsemblPlants" id="Solyc09g031525.1.1"/>
    </source>
</evidence>
<dbReference type="Proteomes" id="UP000004994">
    <property type="component" value="Chromosome 9"/>
</dbReference>
<dbReference type="AlphaFoldDB" id="A0A3Q7I0R6"/>